<dbReference type="Proteomes" id="UP000654604">
    <property type="component" value="Unassembled WGS sequence"/>
</dbReference>
<dbReference type="EMBL" id="JADEWC010000035">
    <property type="protein sequence ID" value="MBE9223544.1"/>
    <property type="molecule type" value="Genomic_DNA"/>
</dbReference>
<evidence type="ECO:0000256" key="1">
    <source>
        <dbReference type="SAM" id="Phobius"/>
    </source>
</evidence>
<feature type="transmembrane region" description="Helical" evidence="1">
    <location>
        <begin position="6"/>
        <end position="23"/>
    </location>
</feature>
<dbReference type="PANTHER" id="PTHR35302:SF1">
    <property type="entry name" value="PROTEIN COFACTOR ASSEMBLY OF COMPLEX C SUBUNIT B CCB1, CHLOROPLASTIC"/>
    <property type="match status" value="1"/>
</dbReference>
<dbReference type="PANTHER" id="PTHR35302">
    <property type="match status" value="1"/>
</dbReference>
<organism evidence="2 3">
    <name type="scientific">Cyanobacterium stanieri LEGE 03274</name>
    <dbReference type="NCBI Taxonomy" id="1828756"/>
    <lineage>
        <taxon>Bacteria</taxon>
        <taxon>Bacillati</taxon>
        <taxon>Cyanobacteriota</taxon>
        <taxon>Cyanophyceae</taxon>
        <taxon>Oscillatoriophycideae</taxon>
        <taxon>Chroococcales</taxon>
        <taxon>Geminocystaceae</taxon>
        <taxon>Cyanobacterium</taxon>
    </lineage>
</organism>
<dbReference type="InterPro" id="IPR021919">
    <property type="entry name" value="CCB1"/>
</dbReference>
<feature type="transmembrane region" description="Helical" evidence="1">
    <location>
        <begin position="105"/>
        <end position="123"/>
    </location>
</feature>
<gene>
    <name evidence="2" type="ORF">IQ215_12640</name>
</gene>
<keyword evidence="3" id="KW-1185">Reference proteome</keyword>
<evidence type="ECO:0000313" key="2">
    <source>
        <dbReference type="EMBL" id="MBE9223544.1"/>
    </source>
</evidence>
<accession>A0ABR9V6N6</accession>
<sequence length="175" mass="20172">MVSTFFLTVLLMIGLFFFIRGSIKDRTEIVTLCCPETEDSILAYLRDYFQQRSYQVKAIDGERNKVTLEGLVSPSIFLAVFLSFLAGCGLFSFSLVLEMLFHPQINWFIGLIILSPVAGYFYWRGAKRVEEVAFRIDDVVNEEEKKQTVITIQAHRDELINLQSSFPFNYEVKEA</sequence>
<reference evidence="2 3" key="1">
    <citation type="submission" date="2020-10" db="EMBL/GenBank/DDBJ databases">
        <authorList>
            <person name="Castelo-Branco R."/>
            <person name="Eusebio N."/>
            <person name="Adriana R."/>
            <person name="Vieira A."/>
            <person name="Brugerolle De Fraissinette N."/>
            <person name="Rezende De Castro R."/>
            <person name="Schneider M.P."/>
            <person name="Vasconcelos V."/>
            <person name="Leao P.N."/>
        </authorList>
    </citation>
    <scope>NUCLEOTIDE SEQUENCE [LARGE SCALE GENOMIC DNA]</scope>
    <source>
        <strain evidence="2 3">LEGE 03274</strain>
    </source>
</reference>
<name>A0ABR9V6N6_9CHRO</name>
<dbReference type="Pfam" id="PF12046">
    <property type="entry name" value="CCB1"/>
    <property type="match status" value="1"/>
</dbReference>
<keyword evidence="1" id="KW-0472">Membrane</keyword>
<proteinExistence type="predicted"/>
<feature type="transmembrane region" description="Helical" evidence="1">
    <location>
        <begin position="71"/>
        <end position="93"/>
    </location>
</feature>
<evidence type="ECO:0000313" key="3">
    <source>
        <dbReference type="Proteomes" id="UP000654604"/>
    </source>
</evidence>
<comment type="caution">
    <text evidence="2">The sequence shown here is derived from an EMBL/GenBank/DDBJ whole genome shotgun (WGS) entry which is preliminary data.</text>
</comment>
<dbReference type="RefSeq" id="WP_193801778.1">
    <property type="nucleotide sequence ID" value="NZ_JADEWC010000035.1"/>
</dbReference>
<protein>
    <submittedName>
        <fullName evidence="2">Cofactor assembly of complex C subunit B</fullName>
    </submittedName>
</protein>
<keyword evidence="1" id="KW-1133">Transmembrane helix</keyword>
<keyword evidence="1" id="KW-0812">Transmembrane</keyword>